<dbReference type="InterPro" id="IPR050186">
    <property type="entry name" value="TPT_transporter"/>
</dbReference>
<dbReference type="AlphaFoldDB" id="A0A6A5Y6R2"/>
<dbReference type="RefSeq" id="XP_033389315.1">
    <property type="nucleotide sequence ID" value="XM_033531495.1"/>
</dbReference>
<feature type="region of interest" description="Disordered" evidence="8">
    <location>
        <begin position="26"/>
        <end position="73"/>
    </location>
</feature>
<feature type="transmembrane region" description="Helical" evidence="7">
    <location>
        <begin position="483"/>
        <end position="503"/>
    </location>
</feature>
<evidence type="ECO:0000256" key="7">
    <source>
        <dbReference type="RuleBase" id="RU367097"/>
    </source>
</evidence>
<dbReference type="PANTHER" id="PTHR11132">
    <property type="entry name" value="SOLUTE CARRIER FAMILY 35"/>
    <property type="match status" value="1"/>
</dbReference>
<proteinExistence type="inferred from homology"/>
<dbReference type="OrthoDB" id="5547497at2759"/>
<comment type="subcellular location">
    <subcellularLocation>
        <location evidence="7">Golgi apparatus membrane</location>
        <topology evidence="7">Multi-pass membrane protein</topology>
    </subcellularLocation>
    <subcellularLocation>
        <location evidence="7">Cytoplasmic vesicle membrane</location>
        <topology evidence="7">Multi-pass membrane protein</topology>
    </subcellularLocation>
    <subcellularLocation>
        <location evidence="7">Endoplasmic reticulum membrane</location>
        <topology evidence="7">Multi-pass membrane protein</topology>
    </subcellularLocation>
</comment>
<feature type="transmembrane region" description="Helical" evidence="7">
    <location>
        <begin position="359"/>
        <end position="378"/>
    </location>
</feature>
<comment type="subunit">
    <text evidence="3 7">Homooligomer.</text>
</comment>
<evidence type="ECO:0000313" key="9">
    <source>
        <dbReference type="EMBL" id="KAF2020976.1"/>
    </source>
</evidence>
<comment type="similarity">
    <text evidence="2 7">Belongs to the TPT transporter family. SLC35D subfamily.</text>
</comment>
<dbReference type="GeneID" id="54288892"/>
<keyword evidence="7" id="KW-0256">Endoplasmic reticulum</keyword>
<reference evidence="9" key="1">
    <citation type="journal article" date="2020" name="Stud. Mycol.">
        <title>101 Dothideomycetes genomes: a test case for predicting lifestyles and emergence of pathogens.</title>
        <authorList>
            <person name="Haridas S."/>
            <person name="Albert R."/>
            <person name="Binder M."/>
            <person name="Bloem J."/>
            <person name="Labutti K."/>
            <person name="Salamov A."/>
            <person name="Andreopoulos B."/>
            <person name="Baker S."/>
            <person name="Barry K."/>
            <person name="Bills G."/>
            <person name="Bluhm B."/>
            <person name="Cannon C."/>
            <person name="Castanera R."/>
            <person name="Culley D."/>
            <person name="Daum C."/>
            <person name="Ezra D."/>
            <person name="Gonzalez J."/>
            <person name="Henrissat B."/>
            <person name="Kuo A."/>
            <person name="Liang C."/>
            <person name="Lipzen A."/>
            <person name="Lutzoni F."/>
            <person name="Magnuson J."/>
            <person name="Mondo S."/>
            <person name="Nolan M."/>
            <person name="Ohm R."/>
            <person name="Pangilinan J."/>
            <person name="Park H.-J."/>
            <person name="Ramirez L."/>
            <person name="Alfaro M."/>
            <person name="Sun H."/>
            <person name="Tritt A."/>
            <person name="Yoshinaga Y."/>
            <person name="Zwiers L.-H."/>
            <person name="Turgeon B."/>
            <person name="Goodwin S."/>
            <person name="Spatafora J."/>
            <person name="Crous P."/>
            <person name="Grigoriev I."/>
        </authorList>
    </citation>
    <scope>NUCLEOTIDE SEQUENCE</scope>
    <source>
        <strain evidence="9">CBS 175.79</strain>
    </source>
</reference>
<keyword evidence="4 7" id="KW-0812">Transmembrane</keyword>
<keyword evidence="7" id="KW-0813">Transport</keyword>
<evidence type="ECO:0000256" key="1">
    <source>
        <dbReference type="ARBA" id="ARBA00003420"/>
    </source>
</evidence>
<dbReference type="EMBL" id="ML978066">
    <property type="protein sequence ID" value="KAF2020976.1"/>
    <property type="molecule type" value="Genomic_DNA"/>
</dbReference>
<feature type="compositionally biased region" description="Polar residues" evidence="8">
    <location>
        <begin position="26"/>
        <end position="47"/>
    </location>
</feature>
<feature type="transmembrane region" description="Helical" evidence="7">
    <location>
        <begin position="280"/>
        <end position="301"/>
    </location>
</feature>
<evidence type="ECO:0000256" key="4">
    <source>
        <dbReference type="ARBA" id="ARBA00022692"/>
    </source>
</evidence>
<feature type="transmembrane region" description="Helical" evidence="7">
    <location>
        <begin position="157"/>
        <end position="176"/>
    </location>
</feature>
<keyword evidence="7" id="KW-0333">Golgi apparatus</keyword>
<evidence type="ECO:0000313" key="10">
    <source>
        <dbReference type="Proteomes" id="UP000799778"/>
    </source>
</evidence>
<accession>A0A6A5Y6R2</accession>
<feature type="transmembrane region" description="Helical" evidence="7">
    <location>
        <begin position="509"/>
        <end position="526"/>
    </location>
</feature>
<feature type="transmembrane region" description="Helical" evidence="7">
    <location>
        <begin position="196"/>
        <end position="216"/>
    </location>
</feature>
<feature type="transmembrane region" description="Helical" evidence="7">
    <location>
        <begin position="455"/>
        <end position="476"/>
    </location>
</feature>
<keyword evidence="7" id="KW-0968">Cytoplasmic vesicle</keyword>
<evidence type="ECO:0000256" key="2">
    <source>
        <dbReference type="ARBA" id="ARBA00010425"/>
    </source>
</evidence>
<sequence length="542" mass="59295">MNSSRPFARNANKLFRPAFSYLNNFTSDSKKSPNLTSARRKNSASSLDDTDYSDIEHYAQMESSSRNSHSSKNSLSELQAPVPLIDIGGSGSRATSPYPRSRSAAQSEDEDDDFEPASSIRPLVNNDVGRGGNAWRGVLRQGGLAGFFFGTWMGWQIWVGLLVFWVGGCSFGLLLMNRFIMLTGVYKFPFPLAGTYLQLIITHLFLLGFASLTRALGGPLRRVGFGAAVAPAYPTAPAGGAFRSSNKPSILQFGRWLANGQGGIAGGGLFEFDRQTAKQALPLAVVFVAKVLLSNFSFAYAPLPVYQLARIGITPLALIFACALQKDNHSPSTLSSALVATLNLLFATIRTNVRVTAESIVAGVFSSMFVALYPILLLRTYRTFAASLIPQGDILTGGYPSSADDTGNREETRAYYRVLHYTSLLSLMILTPIVILSGDIGHILRNIPFLDVPFFWFMILCGAIGSFSVFVSTLLLVKTTSPLTATFIAVPRSAFQLVMLSMFKMPAQSWVGVVLCWISSLWFLFARRDEGRNRNRLRLEGR</sequence>
<evidence type="ECO:0000256" key="3">
    <source>
        <dbReference type="ARBA" id="ARBA00011182"/>
    </source>
</evidence>
<organism evidence="9 10">
    <name type="scientific">Aaosphaeria arxii CBS 175.79</name>
    <dbReference type="NCBI Taxonomy" id="1450172"/>
    <lineage>
        <taxon>Eukaryota</taxon>
        <taxon>Fungi</taxon>
        <taxon>Dikarya</taxon>
        <taxon>Ascomycota</taxon>
        <taxon>Pezizomycotina</taxon>
        <taxon>Dothideomycetes</taxon>
        <taxon>Pleosporomycetidae</taxon>
        <taxon>Pleosporales</taxon>
        <taxon>Pleosporales incertae sedis</taxon>
        <taxon>Aaosphaeria</taxon>
    </lineage>
</organism>
<dbReference type="GO" id="GO:0000139">
    <property type="term" value="C:Golgi membrane"/>
    <property type="evidence" value="ECO:0007669"/>
    <property type="project" value="UniProtKB-SubCell"/>
</dbReference>
<evidence type="ECO:0000256" key="5">
    <source>
        <dbReference type="ARBA" id="ARBA00022989"/>
    </source>
</evidence>
<feature type="region of interest" description="Disordered" evidence="8">
    <location>
        <begin position="88"/>
        <end position="123"/>
    </location>
</feature>
<evidence type="ECO:0000256" key="8">
    <source>
        <dbReference type="SAM" id="MobiDB-lite"/>
    </source>
</evidence>
<feature type="compositionally biased region" description="Low complexity" evidence="8">
    <location>
        <begin position="63"/>
        <end position="73"/>
    </location>
</feature>
<keyword evidence="6 7" id="KW-0472">Membrane</keyword>
<comment type="function">
    <text evidence="1 7">Involved in the import of GDP-mannose from the cytoplasm into the Golgi lumen.</text>
</comment>
<dbReference type="GO" id="GO:0005789">
    <property type="term" value="C:endoplasmic reticulum membrane"/>
    <property type="evidence" value="ECO:0007669"/>
    <property type="project" value="UniProtKB-SubCell"/>
</dbReference>
<dbReference type="GO" id="GO:0030659">
    <property type="term" value="C:cytoplasmic vesicle membrane"/>
    <property type="evidence" value="ECO:0007669"/>
    <property type="project" value="UniProtKB-SubCell"/>
</dbReference>
<gene>
    <name evidence="9" type="ORF">BU24DRAFT_456995</name>
</gene>
<feature type="transmembrane region" description="Helical" evidence="7">
    <location>
        <begin position="418"/>
        <end position="435"/>
    </location>
</feature>
<name>A0A6A5Y6R2_9PLEO</name>
<keyword evidence="7" id="KW-0762">Sugar transport</keyword>
<evidence type="ECO:0000256" key="6">
    <source>
        <dbReference type="ARBA" id="ARBA00023136"/>
    </source>
</evidence>
<keyword evidence="5 7" id="KW-1133">Transmembrane helix</keyword>
<dbReference type="Proteomes" id="UP000799778">
    <property type="component" value="Unassembled WGS sequence"/>
</dbReference>
<keyword evidence="10" id="KW-1185">Reference proteome</keyword>
<protein>
    <recommendedName>
        <fullName evidence="7">GDP-mannose transporter</fullName>
        <shortName evidence="7">GMT</shortName>
    </recommendedName>
</protein>